<dbReference type="EMBL" id="RCHS01000098">
    <property type="protein sequence ID" value="RMX60869.1"/>
    <property type="molecule type" value="Genomic_DNA"/>
</dbReference>
<dbReference type="CDD" id="cd21932">
    <property type="entry name" value="MIU2_RNF168-like"/>
    <property type="match status" value="1"/>
</dbReference>
<dbReference type="CDD" id="cd16550">
    <property type="entry name" value="RING-HC_RNF168"/>
    <property type="match status" value="1"/>
</dbReference>
<feature type="region of interest" description="Disordered" evidence="12">
    <location>
        <begin position="197"/>
        <end position="284"/>
    </location>
</feature>
<evidence type="ECO:0000259" key="13">
    <source>
        <dbReference type="PROSITE" id="PS50089"/>
    </source>
</evidence>
<keyword evidence="15" id="KW-1185">Reference proteome</keyword>
<evidence type="ECO:0000256" key="3">
    <source>
        <dbReference type="ARBA" id="ARBA00012483"/>
    </source>
</evidence>
<evidence type="ECO:0000256" key="8">
    <source>
        <dbReference type="ARBA" id="ARBA00022786"/>
    </source>
</evidence>
<evidence type="ECO:0000256" key="4">
    <source>
        <dbReference type="ARBA" id="ARBA00022679"/>
    </source>
</evidence>
<dbReference type="GO" id="GO:0035861">
    <property type="term" value="C:site of double-strand break"/>
    <property type="evidence" value="ECO:0007669"/>
    <property type="project" value="TreeGrafter"/>
</dbReference>
<dbReference type="InterPro" id="IPR013083">
    <property type="entry name" value="Znf_RING/FYVE/PHD"/>
</dbReference>
<accession>A0A3M6V4T2</accession>
<dbReference type="GO" id="GO:0031491">
    <property type="term" value="F:nucleosome binding"/>
    <property type="evidence" value="ECO:0007669"/>
    <property type="project" value="TreeGrafter"/>
</dbReference>
<feature type="domain" description="RING-type" evidence="13">
    <location>
        <begin position="41"/>
        <end position="80"/>
    </location>
</feature>
<dbReference type="GO" id="GO:0006302">
    <property type="term" value="P:double-strand break repair"/>
    <property type="evidence" value="ECO:0007669"/>
    <property type="project" value="TreeGrafter"/>
</dbReference>
<evidence type="ECO:0000256" key="5">
    <source>
        <dbReference type="ARBA" id="ARBA00022723"/>
    </source>
</evidence>
<dbReference type="CDD" id="cd22249">
    <property type="entry name" value="UDM1_RNF168_RNF169-like"/>
    <property type="match status" value="1"/>
</dbReference>
<dbReference type="EC" id="2.3.2.27" evidence="3"/>
<keyword evidence="8" id="KW-0833">Ubl conjugation pathway</keyword>
<gene>
    <name evidence="14" type="ORF">pdam_00003474</name>
</gene>
<evidence type="ECO:0000256" key="12">
    <source>
        <dbReference type="SAM" id="MobiDB-lite"/>
    </source>
</evidence>
<dbReference type="AlphaFoldDB" id="A0A3M6V4T2"/>
<dbReference type="PANTHER" id="PTHR23328:SF0">
    <property type="entry name" value="RING-TYPE DOMAIN-CONTAINING PROTEIN"/>
    <property type="match status" value="1"/>
</dbReference>
<evidence type="ECO:0000256" key="2">
    <source>
        <dbReference type="ARBA" id="ARBA00004123"/>
    </source>
</evidence>
<dbReference type="OrthoDB" id="5970397at2759"/>
<keyword evidence="4" id="KW-0808">Transferase</keyword>
<evidence type="ECO:0000256" key="1">
    <source>
        <dbReference type="ARBA" id="ARBA00000900"/>
    </source>
</evidence>
<comment type="caution">
    <text evidence="14">The sequence shown here is derived from an EMBL/GenBank/DDBJ whole genome shotgun (WGS) entry which is preliminary data.</text>
</comment>
<name>A0A3M6V4T2_POCDA</name>
<keyword evidence="7 11" id="KW-0863">Zinc-finger</keyword>
<evidence type="ECO:0000313" key="15">
    <source>
        <dbReference type="Proteomes" id="UP000275408"/>
    </source>
</evidence>
<evidence type="ECO:0000256" key="10">
    <source>
        <dbReference type="ARBA" id="ARBA00023242"/>
    </source>
</evidence>
<dbReference type="Proteomes" id="UP000275408">
    <property type="component" value="Unassembled WGS sequence"/>
</dbReference>
<evidence type="ECO:0000256" key="7">
    <source>
        <dbReference type="ARBA" id="ARBA00022771"/>
    </source>
</evidence>
<evidence type="ECO:0000256" key="9">
    <source>
        <dbReference type="ARBA" id="ARBA00022833"/>
    </source>
</evidence>
<dbReference type="SMART" id="SM00184">
    <property type="entry name" value="RING"/>
    <property type="match status" value="1"/>
</dbReference>
<comment type="subcellular location">
    <subcellularLocation>
        <location evidence="2">Nucleus</location>
    </subcellularLocation>
</comment>
<dbReference type="Gene3D" id="3.30.40.10">
    <property type="entry name" value="Zinc/RING finger domain, C3HC4 (zinc finger)"/>
    <property type="match status" value="1"/>
</dbReference>
<keyword evidence="6" id="KW-0227">DNA damage</keyword>
<evidence type="ECO:0000313" key="14">
    <source>
        <dbReference type="EMBL" id="RMX60869.1"/>
    </source>
</evidence>
<dbReference type="PROSITE" id="PS50089">
    <property type="entry name" value="ZF_RING_2"/>
    <property type="match status" value="1"/>
</dbReference>
<protein>
    <recommendedName>
        <fullName evidence="3">RING-type E3 ubiquitin transferase</fullName>
        <ecNumber evidence="3">2.3.2.27</ecNumber>
    </recommendedName>
</protein>
<comment type="catalytic activity">
    <reaction evidence="1">
        <text>S-ubiquitinyl-[E2 ubiquitin-conjugating enzyme]-L-cysteine + [acceptor protein]-L-lysine = [E2 ubiquitin-conjugating enzyme]-L-cysteine + N(6)-ubiquitinyl-[acceptor protein]-L-lysine.</text>
        <dbReference type="EC" id="2.3.2.27"/>
    </reaction>
</comment>
<reference evidence="14 15" key="1">
    <citation type="journal article" date="2018" name="Sci. Rep.">
        <title>Comparative analysis of the Pocillopora damicornis genome highlights role of immune system in coral evolution.</title>
        <authorList>
            <person name="Cunning R."/>
            <person name="Bay R.A."/>
            <person name="Gillette P."/>
            <person name="Baker A.C."/>
            <person name="Traylor-Knowles N."/>
        </authorList>
    </citation>
    <scope>NUCLEOTIDE SEQUENCE [LARGE SCALE GENOMIC DNA]</scope>
    <source>
        <strain evidence="14">RSMAS</strain>
        <tissue evidence="14">Whole animal</tissue>
    </source>
</reference>
<dbReference type="GO" id="GO:0008270">
    <property type="term" value="F:zinc ion binding"/>
    <property type="evidence" value="ECO:0007669"/>
    <property type="project" value="UniProtKB-KW"/>
</dbReference>
<dbReference type="STRING" id="46731.A0A3M6V4T2"/>
<evidence type="ECO:0000256" key="11">
    <source>
        <dbReference type="PROSITE-ProRule" id="PRU00175"/>
    </source>
</evidence>
<keyword evidence="10" id="KW-0539">Nucleus</keyword>
<dbReference type="PANTHER" id="PTHR23328">
    <property type="entry name" value="RING-TYPE DOMAIN-CONTAINING PROTEIN"/>
    <property type="match status" value="1"/>
</dbReference>
<dbReference type="InterPro" id="IPR018957">
    <property type="entry name" value="Znf_C3HC4_RING-type"/>
</dbReference>
<evidence type="ECO:0000256" key="6">
    <source>
        <dbReference type="ARBA" id="ARBA00022763"/>
    </source>
</evidence>
<feature type="compositionally biased region" description="Polar residues" evidence="12">
    <location>
        <begin position="231"/>
        <end position="242"/>
    </location>
</feature>
<feature type="compositionally biased region" description="Polar residues" evidence="12">
    <location>
        <begin position="200"/>
        <end position="218"/>
    </location>
</feature>
<sequence>MAAGEENDGASLNKVVIPKKQEKRKSCEENVISNSSSDFTCPICLQILIEPVVMPCEHELCWPCFKQNVEEANFLCPLCRMRISSWARRNSRNGTLVNVARWQQIQQLFPEKCRKRLRGEDDDDIFDMPPVKRTLSKDGELRKEYEEEMRKAIAREEEMKASEEVIYKLQQEEQRLMRSLEYQRLQDEELARKMIKEEQGQNSMGQLPKNKSLSTTPYKNKIVKGKKIKGQSTQAGHSNSTLDRWFLPTRHTSPGDVQGLSKNKSSHGKSNFRKNSSEDKEDSIFSSSSTFSDIFNMSNLQFLEERRKQEEQDLQFAINLQKEFDLASTKTSEVDRKRGTVNAYLLRTVGLTGNGDMCCFDSMHSRKKAV</sequence>
<dbReference type="InterPro" id="IPR001841">
    <property type="entry name" value="Znf_RING"/>
</dbReference>
<organism evidence="14 15">
    <name type="scientific">Pocillopora damicornis</name>
    <name type="common">Cauliflower coral</name>
    <name type="synonym">Millepora damicornis</name>
    <dbReference type="NCBI Taxonomy" id="46731"/>
    <lineage>
        <taxon>Eukaryota</taxon>
        <taxon>Metazoa</taxon>
        <taxon>Cnidaria</taxon>
        <taxon>Anthozoa</taxon>
        <taxon>Hexacorallia</taxon>
        <taxon>Scleractinia</taxon>
        <taxon>Astrocoeniina</taxon>
        <taxon>Pocilloporidae</taxon>
        <taxon>Pocillopora</taxon>
    </lineage>
</organism>
<dbReference type="InterPro" id="IPR051657">
    <property type="entry name" value="RNF168/RNF169_E3_ubiq-ligase"/>
</dbReference>
<dbReference type="Pfam" id="PF00097">
    <property type="entry name" value="zf-C3HC4"/>
    <property type="match status" value="1"/>
</dbReference>
<dbReference type="GO" id="GO:0061630">
    <property type="term" value="F:ubiquitin protein ligase activity"/>
    <property type="evidence" value="ECO:0007669"/>
    <property type="project" value="UniProtKB-EC"/>
</dbReference>
<keyword evidence="5" id="KW-0479">Metal-binding</keyword>
<dbReference type="SUPFAM" id="SSF57850">
    <property type="entry name" value="RING/U-box"/>
    <property type="match status" value="1"/>
</dbReference>
<dbReference type="GO" id="GO:0005634">
    <property type="term" value="C:nucleus"/>
    <property type="evidence" value="ECO:0007669"/>
    <property type="project" value="UniProtKB-SubCell"/>
</dbReference>
<keyword evidence="9" id="KW-0862">Zinc</keyword>
<proteinExistence type="predicted"/>